<comment type="caution">
    <text evidence="8">The sequence shown here is derived from an EMBL/GenBank/DDBJ whole genome shotgun (WGS) entry which is preliminary data.</text>
</comment>
<evidence type="ECO:0000256" key="6">
    <source>
        <dbReference type="ARBA" id="ARBA00022884"/>
    </source>
</evidence>
<sequence>MKRDELLRYLRANGCELLREGARHSWWRNTASGKRSSIPRHVEIPDLLAKKICNDLGVPPWPGP</sequence>
<keyword evidence="2" id="KW-1277">Toxin-antitoxin system</keyword>
<protein>
    <submittedName>
        <fullName evidence="8">Type II toxin-antitoxin system HicA family toxin</fullName>
    </submittedName>
</protein>
<dbReference type="GO" id="GO:0003729">
    <property type="term" value="F:mRNA binding"/>
    <property type="evidence" value="ECO:0007669"/>
    <property type="project" value="InterPro"/>
</dbReference>
<evidence type="ECO:0000256" key="1">
    <source>
        <dbReference type="ARBA" id="ARBA00006620"/>
    </source>
</evidence>
<name>A0A7V2EF57_9BACT</name>
<dbReference type="Gene3D" id="3.30.920.30">
    <property type="entry name" value="Hypothetical protein"/>
    <property type="match status" value="1"/>
</dbReference>
<evidence type="ECO:0000313" key="8">
    <source>
        <dbReference type="EMBL" id="HEQ88645.1"/>
    </source>
</evidence>
<organism evidence="8">
    <name type="scientific">Thermoanaerobaculum aquaticum</name>
    <dbReference type="NCBI Taxonomy" id="1312852"/>
    <lineage>
        <taxon>Bacteria</taxon>
        <taxon>Pseudomonadati</taxon>
        <taxon>Acidobacteriota</taxon>
        <taxon>Thermoanaerobaculia</taxon>
        <taxon>Thermoanaerobaculales</taxon>
        <taxon>Thermoanaerobaculaceae</taxon>
        <taxon>Thermoanaerobaculum</taxon>
    </lineage>
</organism>
<keyword evidence="7" id="KW-0346">Stress response</keyword>
<accession>A0A7V2EF57</accession>
<dbReference type="GO" id="GO:0016787">
    <property type="term" value="F:hydrolase activity"/>
    <property type="evidence" value="ECO:0007669"/>
    <property type="project" value="UniProtKB-KW"/>
</dbReference>
<proteinExistence type="inferred from homology"/>
<reference evidence="8" key="1">
    <citation type="journal article" date="2020" name="mSystems">
        <title>Genome- and Community-Level Interaction Insights into Carbon Utilization and Element Cycling Functions of Hydrothermarchaeota in Hydrothermal Sediment.</title>
        <authorList>
            <person name="Zhou Z."/>
            <person name="Liu Y."/>
            <person name="Xu W."/>
            <person name="Pan J."/>
            <person name="Luo Z.H."/>
            <person name="Li M."/>
        </authorList>
    </citation>
    <scope>NUCLEOTIDE SEQUENCE [LARGE SCALE GENOMIC DNA]</scope>
    <source>
        <strain evidence="8">SpSt-186</strain>
    </source>
</reference>
<dbReference type="InterPro" id="IPR012933">
    <property type="entry name" value="HicA_mRNA_interferase"/>
</dbReference>
<evidence type="ECO:0000256" key="4">
    <source>
        <dbReference type="ARBA" id="ARBA00022759"/>
    </source>
</evidence>
<keyword evidence="6" id="KW-0694">RNA-binding</keyword>
<dbReference type="InterPro" id="IPR038570">
    <property type="entry name" value="HicA_sf"/>
</dbReference>
<comment type="similarity">
    <text evidence="1">Belongs to the HicA mRNA interferase family.</text>
</comment>
<dbReference type="SUPFAM" id="SSF54786">
    <property type="entry name" value="YcfA/nrd intein domain"/>
    <property type="match status" value="1"/>
</dbReference>
<dbReference type="AlphaFoldDB" id="A0A7V2EF57"/>
<keyword evidence="5" id="KW-0378">Hydrolase</keyword>
<evidence type="ECO:0000256" key="5">
    <source>
        <dbReference type="ARBA" id="ARBA00022801"/>
    </source>
</evidence>
<dbReference type="GO" id="GO:0004519">
    <property type="term" value="F:endonuclease activity"/>
    <property type="evidence" value="ECO:0007669"/>
    <property type="project" value="UniProtKB-KW"/>
</dbReference>
<evidence type="ECO:0000256" key="7">
    <source>
        <dbReference type="ARBA" id="ARBA00023016"/>
    </source>
</evidence>
<evidence type="ECO:0000256" key="3">
    <source>
        <dbReference type="ARBA" id="ARBA00022722"/>
    </source>
</evidence>
<evidence type="ECO:0000256" key="2">
    <source>
        <dbReference type="ARBA" id="ARBA00022649"/>
    </source>
</evidence>
<keyword evidence="4" id="KW-0255">Endonuclease</keyword>
<keyword evidence="3" id="KW-0540">Nuclease</keyword>
<gene>
    <name evidence="8" type="ORF">ENP06_04455</name>
</gene>
<dbReference type="Pfam" id="PF07927">
    <property type="entry name" value="HicA_toxin"/>
    <property type="match status" value="1"/>
</dbReference>
<dbReference type="EMBL" id="DSHW01000340">
    <property type="protein sequence ID" value="HEQ88645.1"/>
    <property type="molecule type" value="Genomic_DNA"/>
</dbReference>